<reference evidence="6" key="1">
    <citation type="submission" date="2014-09" db="EMBL/GenBank/DDBJ databases">
        <authorList>
            <person name="Gomez-Valero L."/>
        </authorList>
    </citation>
    <scope>NUCLEOTIDE SEQUENCE [LARGE SCALE GENOMIC DNA]</scope>
    <source>
        <strain evidence="6">ATCC700992</strain>
    </source>
</reference>
<dbReference type="EMBL" id="LN614827">
    <property type="protein sequence ID" value="CEG57316.1"/>
    <property type="molecule type" value="Genomic_DNA"/>
</dbReference>
<sequence length="392" mass="44239">MKTTLLILMSAFCTSQIHAYPLPKQLTKSYDCKECSSLSHDKLQDQWSITDQPLHDEVNNRQKSYSYREKVTAKQLKDGVVISTLAPGAVIRITPLQKKAMPRLMLKTPKEQLVPLKEASALFNQDEGTREETLFMKHQTMLQIKPELGAGKFTLKSDDIDGKSSDTYLINVFDKFSLTYLLVESDSLHYQYGDKLTATVSLKDSEEDYSVDDVNVSLVSPQGEITPLTLTKIKHNKFQGSTFLNSEINDQGKNWYIDANVNTTLDQKVIRRSGHAAFSYAIPSASLLSIKKLSATHLTFTATIDVATASRYALQSVLFYQTGEGAAIRPIEISQKAQWFEPGKHVIQFTFDNSSQLSEDNLYLGYLHLIDYGQLKTVYHYNKPIKVTQLLE</sequence>
<keyword evidence="6" id="KW-1185">Reference proteome</keyword>
<dbReference type="Gene3D" id="2.60.120.1370">
    <property type="match status" value="1"/>
</dbReference>
<evidence type="ECO:0008006" key="7">
    <source>
        <dbReference type="Google" id="ProtNLM"/>
    </source>
</evidence>
<protein>
    <recommendedName>
        <fullName evidence="7">DUF4785 domain-containing protein</fullName>
    </recommendedName>
</protein>
<evidence type="ECO:0000313" key="5">
    <source>
        <dbReference type="EMBL" id="CEG57316.1"/>
    </source>
</evidence>
<gene>
    <name evidence="5" type="ORF">LFA_1924</name>
</gene>
<dbReference type="RefSeq" id="WP_045095834.1">
    <property type="nucleotide sequence ID" value="NZ_LN614827.1"/>
</dbReference>
<dbReference type="Pfam" id="PF20942">
    <property type="entry name" value="DUF4785_2nd"/>
    <property type="match status" value="1"/>
</dbReference>
<feature type="domain" description="DUF4785" evidence="3">
    <location>
        <begin position="177"/>
        <end position="280"/>
    </location>
</feature>
<dbReference type="InterPro" id="IPR031979">
    <property type="entry name" value="DUF4785_N"/>
</dbReference>
<name>A0A098G5R6_9GAMM</name>
<dbReference type="AlphaFoldDB" id="A0A098G5R6"/>
<dbReference type="InterPro" id="IPR048296">
    <property type="entry name" value="DUF4785_central"/>
</dbReference>
<feature type="chain" id="PRO_5001935391" description="DUF4785 domain-containing protein" evidence="1">
    <location>
        <begin position="20"/>
        <end position="392"/>
    </location>
</feature>
<dbReference type="Proteomes" id="UP000032430">
    <property type="component" value="Chromosome I"/>
</dbReference>
<dbReference type="Pfam" id="PF16024">
    <property type="entry name" value="DUF4785_1st"/>
    <property type="match status" value="1"/>
</dbReference>
<organism evidence="5 6">
    <name type="scientific">Legionella fallonii LLAP-10</name>
    <dbReference type="NCBI Taxonomy" id="1212491"/>
    <lineage>
        <taxon>Bacteria</taxon>
        <taxon>Pseudomonadati</taxon>
        <taxon>Pseudomonadota</taxon>
        <taxon>Gammaproteobacteria</taxon>
        <taxon>Legionellales</taxon>
        <taxon>Legionellaceae</taxon>
        <taxon>Legionella</taxon>
    </lineage>
</organism>
<dbReference type="Gene3D" id="2.60.40.1930">
    <property type="match status" value="1"/>
</dbReference>
<dbReference type="HOGENOM" id="CLU_703562_0_0_6"/>
<dbReference type="STRING" id="1212491.LFA_1924"/>
<evidence type="ECO:0000259" key="3">
    <source>
        <dbReference type="Pfam" id="PF20942"/>
    </source>
</evidence>
<evidence type="ECO:0000259" key="2">
    <source>
        <dbReference type="Pfam" id="PF16024"/>
    </source>
</evidence>
<evidence type="ECO:0000259" key="4">
    <source>
        <dbReference type="Pfam" id="PF20943"/>
    </source>
</evidence>
<dbReference type="OrthoDB" id="5646881at2"/>
<feature type="domain" description="DUF4785" evidence="4">
    <location>
        <begin position="284"/>
        <end position="387"/>
    </location>
</feature>
<feature type="domain" description="DUF4785" evidence="2">
    <location>
        <begin position="35"/>
        <end position="174"/>
    </location>
</feature>
<feature type="signal peptide" evidence="1">
    <location>
        <begin position="1"/>
        <end position="19"/>
    </location>
</feature>
<dbReference type="KEGG" id="lfa:LFA_1924"/>
<accession>A0A098G5R6</accession>
<evidence type="ECO:0000313" key="6">
    <source>
        <dbReference type="Proteomes" id="UP000032430"/>
    </source>
</evidence>
<evidence type="ECO:0000256" key="1">
    <source>
        <dbReference type="SAM" id="SignalP"/>
    </source>
</evidence>
<dbReference type="Pfam" id="PF20943">
    <property type="entry name" value="DUF4785_3rd"/>
    <property type="match status" value="1"/>
</dbReference>
<dbReference type="InterPro" id="IPR048295">
    <property type="entry name" value="DUF4785_C"/>
</dbReference>
<keyword evidence="1" id="KW-0732">Signal</keyword>
<proteinExistence type="predicted"/>